<dbReference type="Proteomes" id="UP000051813">
    <property type="component" value="Unassembled WGS sequence"/>
</dbReference>
<comment type="caution">
    <text evidence="2">The sequence shown here is derived from an EMBL/GenBank/DDBJ whole genome shotgun (WGS) entry which is preliminary data.</text>
</comment>
<proteinExistence type="predicted"/>
<evidence type="ECO:0000313" key="3">
    <source>
        <dbReference type="Proteomes" id="UP000051813"/>
    </source>
</evidence>
<dbReference type="InterPro" id="IPR012454">
    <property type="entry name" value="DUF1659"/>
</dbReference>
<keyword evidence="3" id="KW-1185">Reference proteome</keyword>
<dbReference type="PATRIC" id="fig|1423738.3.peg.1052"/>
<name>A0A0R2BL06_9LACO</name>
<evidence type="ECO:0000259" key="1">
    <source>
        <dbReference type="Pfam" id="PF07872"/>
    </source>
</evidence>
<organism evidence="2 3">
    <name type="scientific">Lapidilactobacillus dextrinicus DSM 20335</name>
    <dbReference type="NCBI Taxonomy" id="1423738"/>
    <lineage>
        <taxon>Bacteria</taxon>
        <taxon>Bacillati</taxon>
        <taxon>Bacillota</taxon>
        <taxon>Bacilli</taxon>
        <taxon>Lactobacillales</taxon>
        <taxon>Lactobacillaceae</taxon>
        <taxon>Lapidilactobacillus</taxon>
    </lineage>
</organism>
<dbReference type="RefSeq" id="WP_057754571.1">
    <property type="nucleotide sequence ID" value="NZ_AYYK01000003.1"/>
</dbReference>
<protein>
    <recommendedName>
        <fullName evidence="1">DUF1659 domain-containing protein</fullName>
    </recommendedName>
</protein>
<gene>
    <name evidence="2" type="ORF">FC84_GL001040</name>
</gene>
<dbReference type="STRING" id="1423738.FC84_GL001040"/>
<feature type="domain" description="DUF1659" evidence="1">
    <location>
        <begin position="3"/>
        <end position="64"/>
    </location>
</feature>
<dbReference type="EMBL" id="AYYK01000003">
    <property type="protein sequence ID" value="KRM79573.1"/>
    <property type="molecule type" value="Genomic_DNA"/>
</dbReference>
<evidence type="ECO:0000313" key="2">
    <source>
        <dbReference type="EMBL" id="KRM79573.1"/>
    </source>
</evidence>
<dbReference type="OrthoDB" id="2319581at2"/>
<accession>A0A0R2BL06</accession>
<dbReference type="Pfam" id="PF07872">
    <property type="entry name" value="DUF1659"/>
    <property type="match status" value="1"/>
</dbReference>
<sequence>MESVWQSTKLGVVLAGAHYEDGMKQRNFNAVVEDPTAEQLQKFSNGIAKLGKDDTALGAQVTTTKAVTF</sequence>
<reference evidence="2 3" key="1">
    <citation type="journal article" date="2015" name="Genome Announc.">
        <title>Expanding the biotechnology potential of lactobacilli through comparative genomics of 213 strains and associated genera.</title>
        <authorList>
            <person name="Sun Z."/>
            <person name="Harris H.M."/>
            <person name="McCann A."/>
            <person name="Guo C."/>
            <person name="Argimon S."/>
            <person name="Zhang W."/>
            <person name="Yang X."/>
            <person name="Jeffery I.B."/>
            <person name="Cooney J.C."/>
            <person name="Kagawa T.F."/>
            <person name="Liu W."/>
            <person name="Song Y."/>
            <person name="Salvetti E."/>
            <person name="Wrobel A."/>
            <person name="Rasinkangas P."/>
            <person name="Parkhill J."/>
            <person name="Rea M.C."/>
            <person name="O'Sullivan O."/>
            <person name="Ritari J."/>
            <person name="Douillard F.P."/>
            <person name="Paul Ross R."/>
            <person name="Yang R."/>
            <person name="Briner A.E."/>
            <person name="Felis G.E."/>
            <person name="de Vos W.M."/>
            <person name="Barrangou R."/>
            <person name="Klaenhammer T.R."/>
            <person name="Caufield P.W."/>
            <person name="Cui Y."/>
            <person name="Zhang H."/>
            <person name="O'Toole P.W."/>
        </authorList>
    </citation>
    <scope>NUCLEOTIDE SEQUENCE [LARGE SCALE GENOMIC DNA]</scope>
    <source>
        <strain evidence="2 3">DSM 20335</strain>
    </source>
</reference>
<dbReference type="AlphaFoldDB" id="A0A0R2BL06"/>